<proteinExistence type="predicted"/>
<keyword evidence="2" id="KW-1185">Reference proteome</keyword>
<organism evidence="1 2">
    <name type="scientific">Boeremia exigua</name>
    <dbReference type="NCBI Taxonomy" id="749465"/>
    <lineage>
        <taxon>Eukaryota</taxon>
        <taxon>Fungi</taxon>
        <taxon>Dikarya</taxon>
        <taxon>Ascomycota</taxon>
        <taxon>Pezizomycotina</taxon>
        <taxon>Dothideomycetes</taxon>
        <taxon>Pleosporomycetidae</taxon>
        <taxon>Pleosporales</taxon>
        <taxon>Pleosporineae</taxon>
        <taxon>Didymellaceae</taxon>
        <taxon>Boeremia</taxon>
    </lineage>
</organism>
<reference evidence="1" key="1">
    <citation type="submission" date="2022-11" db="EMBL/GenBank/DDBJ databases">
        <title>Genome Sequence of Boeremia exigua.</title>
        <authorList>
            <person name="Buettner E."/>
        </authorList>
    </citation>
    <scope>NUCLEOTIDE SEQUENCE</scope>
    <source>
        <strain evidence="1">CU02</strain>
    </source>
</reference>
<comment type="caution">
    <text evidence="1">The sequence shown here is derived from an EMBL/GenBank/DDBJ whole genome shotgun (WGS) entry which is preliminary data.</text>
</comment>
<dbReference type="EMBL" id="JAPHNI010001616">
    <property type="protein sequence ID" value="KAJ8105185.1"/>
    <property type="molecule type" value="Genomic_DNA"/>
</dbReference>
<sequence>MPSFAFWKSAKPDETKAPLLSDAAVKEELSLIIPNVSKAVDLNPGNQDSGVFLFDDDAQEIPGDQTPIVEPASTIPELISTHDDAPTQHSSSEESLLDISEPSPNSQSPALVPEVSSPRISSDTSSVVVERESVPEVDIEAEELPQTQTPVPEASSPTVSLSTAEPSQEHDDSPPSPSQHVSPVPKELGPILSVEKTAHAALVKVDTNVRNQDSAVYMADESSPAASPAASRPSSIASIDNAALRRRVSSLSKPATAAPQRTNSIARLQRPAELNLGFNSAPDSAKPKTV</sequence>
<evidence type="ECO:0000313" key="2">
    <source>
        <dbReference type="Proteomes" id="UP001153331"/>
    </source>
</evidence>
<accession>A0ACC2HQQ7</accession>
<name>A0ACC2HQQ7_9PLEO</name>
<gene>
    <name evidence="1" type="ORF">OPT61_g10332</name>
</gene>
<evidence type="ECO:0000313" key="1">
    <source>
        <dbReference type="EMBL" id="KAJ8105185.1"/>
    </source>
</evidence>
<protein>
    <submittedName>
        <fullName evidence="1">Uncharacterized protein</fullName>
    </submittedName>
</protein>
<dbReference type="Proteomes" id="UP001153331">
    <property type="component" value="Unassembled WGS sequence"/>
</dbReference>